<organism evidence="1 2">
    <name type="scientific">Bacillus licheniformis</name>
    <dbReference type="NCBI Taxonomy" id="1402"/>
    <lineage>
        <taxon>Bacteria</taxon>
        <taxon>Bacillati</taxon>
        <taxon>Bacillota</taxon>
        <taxon>Bacilli</taxon>
        <taxon>Bacillales</taxon>
        <taxon>Bacillaceae</taxon>
        <taxon>Bacillus</taxon>
    </lineage>
</organism>
<comment type="caution">
    <text evidence="1">The sequence shown here is derived from an EMBL/GenBank/DDBJ whole genome shotgun (WGS) entry which is preliminary data.</text>
</comment>
<sequence>MHELSYLWQLFCCRSKKLQADYRYKNPKIKAARSAASSSLIFYFHNNND</sequence>
<reference evidence="1 2" key="1">
    <citation type="submission" date="2019-06" db="EMBL/GenBank/DDBJ databases">
        <title>Genome sequence analysis of &gt;100 Bacillus licheniformis strains suggests intrinsic resistance to this species.</title>
        <authorList>
            <person name="Wels M."/>
            <person name="Siezen R.J."/>
            <person name="Johansen E."/>
            <person name="Stuer-Lauridsen B."/>
            <person name="Bjerre K."/>
            <person name="Nielsen B.K.K."/>
        </authorList>
    </citation>
    <scope>NUCLEOTIDE SEQUENCE [LARGE SCALE GENOMIC DNA]</scope>
    <source>
        <strain evidence="1 2">BAC-16736</strain>
    </source>
</reference>
<evidence type="ECO:0000313" key="1">
    <source>
        <dbReference type="EMBL" id="TWL30623.1"/>
    </source>
</evidence>
<dbReference type="EMBL" id="NILC01000014">
    <property type="protein sequence ID" value="TWL30623.1"/>
    <property type="molecule type" value="Genomic_DNA"/>
</dbReference>
<accession>A0A8B5YFW2</accession>
<gene>
    <name evidence="1" type="ORF">CHCC16736_1657</name>
</gene>
<proteinExistence type="predicted"/>
<evidence type="ECO:0000313" key="2">
    <source>
        <dbReference type="Proteomes" id="UP000435910"/>
    </source>
</evidence>
<protein>
    <submittedName>
        <fullName evidence="1">Uncharacterized protein</fullName>
    </submittedName>
</protein>
<dbReference type="AlphaFoldDB" id="A0A8B5YFW2"/>
<dbReference type="Proteomes" id="UP000435910">
    <property type="component" value="Unassembled WGS sequence"/>
</dbReference>
<name>A0A8B5YFW2_BACLI</name>